<keyword evidence="3" id="KW-1185">Reference proteome</keyword>
<feature type="compositionally biased region" description="Basic and acidic residues" evidence="1">
    <location>
        <begin position="165"/>
        <end position="180"/>
    </location>
</feature>
<evidence type="ECO:0000313" key="3">
    <source>
        <dbReference type="Proteomes" id="UP001174694"/>
    </source>
</evidence>
<dbReference type="EMBL" id="JANBVO010000007">
    <property type="protein sequence ID" value="KAJ9150767.1"/>
    <property type="molecule type" value="Genomic_DNA"/>
</dbReference>
<organism evidence="2 3">
    <name type="scientific">Pleurostoma richardsiae</name>
    <dbReference type="NCBI Taxonomy" id="41990"/>
    <lineage>
        <taxon>Eukaryota</taxon>
        <taxon>Fungi</taxon>
        <taxon>Dikarya</taxon>
        <taxon>Ascomycota</taxon>
        <taxon>Pezizomycotina</taxon>
        <taxon>Sordariomycetes</taxon>
        <taxon>Sordariomycetidae</taxon>
        <taxon>Calosphaeriales</taxon>
        <taxon>Pleurostomataceae</taxon>
        <taxon>Pleurostoma</taxon>
    </lineage>
</organism>
<protein>
    <submittedName>
        <fullName evidence="2">Uncharacterized protein</fullName>
    </submittedName>
</protein>
<accession>A0AA38VTF7</accession>
<feature type="region of interest" description="Disordered" evidence="1">
    <location>
        <begin position="160"/>
        <end position="180"/>
    </location>
</feature>
<feature type="compositionally biased region" description="Polar residues" evidence="1">
    <location>
        <begin position="85"/>
        <end position="94"/>
    </location>
</feature>
<name>A0AA38VTF7_9PEZI</name>
<evidence type="ECO:0000256" key="1">
    <source>
        <dbReference type="SAM" id="MobiDB-lite"/>
    </source>
</evidence>
<dbReference type="AlphaFoldDB" id="A0AA38VTF7"/>
<sequence length="180" mass="19920">MADQKNGNSISSPGDSGVTESSVKPSGDQQGDAGSNASPGLPDPGDSNEQTAARTGDDESQVEQSLRQAEADDSDRAVAVHEQQPEATDSQQVLAQAGPGSPQGCPPIATFTYYYVIFWHRTSNLPRQMRQAIARVMIDAQREERMRDWRRLVERFIDQHPSLHQSRDRGKDQDKDQEKK</sequence>
<evidence type="ECO:0000313" key="2">
    <source>
        <dbReference type="EMBL" id="KAJ9150767.1"/>
    </source>
</evidence>
<gene>
    <name evidence="2" type="ORF">NKR23_g3510</name>
</gene>
<feature type="compositionally biased region" description="Polar residues" evidence="1">
    <location>
        <begin position="1"/>
        <end position="38"/>
    </location>
</feature>
<proteinExistence type="predicted"/>
<reference evidence="2" key="1">
    <citation type="submission" date="2022-07" db="EMBL/GenBank/DDBJ databases">
        <title>Fungi with potential for degradation of polypropylene.</title>
        <authorList>
            <person name="Gostincar C."/>
        </authorList>
    </citation>
    <scope>NUCLEOTIDE SEQUENCE</scope>
    <source>
        <strain evidence="2">EXF-13308</strain>
    </source>
</reference>
<dbReference type="Proteomes" id="UP001174694">
    <property type="component" value="Unassembled WGS sequence"/>
</dbReference>
<feature type="region of interest" description="Disordered" evidence="1">
    <location>
        <begin position="1"/>
        <end position="105"/>
    </location>
</feature>
<comment type="caution">
    <text evidence="2">The sequence shown here is derived from an EMBL/GenBank/DDBJ whole genome shotgun (WGS) entry which is preliminary data.</text>
</comment>